<evidence type="ECO:0000256" key="3">
    <source>
        <dbReference type="ARBA" id="ARBA00022553"/>
    </source>
</evidence>
<evidence type="ECO:0000256" key="1">
    <source>
        <dbReference type="ARBA" id="ARBA00000085"/>
    </source>
</evidence>
<keyword evidence="4 12" id="KW-0808">Transferase</keyword>
<organism evidence="12 13">
    <name type="scientific">Pelagimonas phthalicica</name>
    <dbReference type="NCBI Taxonomy" id="1037362"/>
    <lineage>
        <taxon>Bacteria</taxon>
        <taxon>Pseudomonadati</taxon>
        <taxon>Pseudomonadota</taxon>
        <taxon>Alphaproteobacteria</taxon>
        <taxon>Rhodobacterales</taxon>
        <taxon>Roseobacteraceae</taxon>
        <taxon>Pelagimonas</taxon>
    </lineage>
</organism>
<dbReference type="SMART" id="SM00387">
    <property type="entry name" value="HATPase_c"/>
    <property type="match status" value="1"/>
</dbReference>
<dbReference type="EC" id="2.7.13.3" evidence="2"/>
<sequence>MAWLRENARALRALFALTVSAALAGLLVSVEHSHSKQQADIVRKINVMLWSISELNYVSQRVVISLHDQVHDPAQAYETQVRFDVLWSRLGVVRLERFSEGAGFHELIGEFRDYMPVADEIVYFDGPQDGAQLMAVADEITGFNVRLRQLWLENFGTRKPAQKILADISADASKRSTETVVALLLGLVFLYVVFEVYQAGRDQQIERALRLEASRASAAKSRFLANVSHEIRTPLNGILGMASELEETKLDANQRKCVTVINNSGAVLLDTINDVLDLSKVEAGRMDLKDSNFNLTKTLQSAYDLYAPKAREKGLTFTLDISGQVPNSVRADERKLQQVLHNLIANAVKFTEGGRVNIVATWNTEADSITVKVLDTGVGIPSEALNKIFEPFVQADSSVTRKFGGTGLGLAISRQIIEAMGGSLTVESTLGRGSEFRILLPLRVHSNAVPTREEKKPTDVVPLHGKRVLITDDNATNRLILERFLSPSDCIVYSASGGEEAVTLASDTEFDLILMDIQMPGVDGIEATRRIRAEESETGRARVPIFAVTANVMSHQVAEYIEAGIDRVLPKPLPKKRLMEELSQITQSES</sequence>
<dbReference type="CDD" id="cd00082">
    <property type="entry name" value="HisKA"/>
    <property type="match status" value="1"/>
</dbReference>
<dbReference type="FunFam" id="3.30.565.10:FF:000078">
    <property type="entry name" value="Two-component sensor histidine kinase"/>
    <property type="match status" value="1"/>
</dbReference>
<gene>
    <name evidence="12" type="primary">rpfC</name>
    <name evidence="12" type="ORF">TRP8649_03853</name>
</gene>
<dbReference type="Pfam" id="PF02518">
    <property type="entry name" value="HATPase_c"/>
    <property type="match status" value="1"/>
</dbReference>
<dbReference type="CDD" id="cd17546">
    <property type="entry name" value="REC_hyHK_CKI1_RcsC-like"/>
    <property type="match status" value="1"/>
</dbReference>
<name>A0A238JHM9_9RHOB</name>
<evidence type="ECO:0000259" key="11">
    <source>
        <dbReference type="PROSITE" id="PS50110"/>
    </source>
</evidence>
<dbReference type="Gene3D" id="1.10.287.130">
    <property type="match status" value="1"/>
</dbReference>
<evidence type="ECO:0000313" key="12">
    <source>
        <dbReference type="EMBL" id="SMX29714.1"/>
    </source>
</evidence>
<dbReference type="InterPro" id="IPR005467">
    <property type="entry name" value="His_kinase_dom"/>
</dbReference>
<dbReference type="InterPro" id="IPR036890">
    <property type="entry name" value="HATPase_C_sf"/>
</dbReference>
<dbReference type="EMBL" id="FXXP01000003">
    <property type="protein sequence ID" value="SMX29714.1"/>
    <property type="molecule type" value="Genomic_DNA"/>
</dbReference>
<dbReference type="SMART" id="SM00448">
    <property type="entry name" value="REC"/>
    <property type="match status" value="1"/>
</dbReference>
<dbReference type="Gene3D" id="3.30.565.10">
    <property type="entry name" value="Histidine kinase-like ATPase, C-terminal domain"/>
    <property type="match status" value="1"/>
</dbReference>
<dbReference type="Gene3D" id="3.40.50.2300">
    <property type="match status" value="1"/>
</dbReference>
<evidence type="ECO:0000256" key="2">
    <source>
        <dbReference type="ARBA" id="ARBA00012438"/>
    </source>
</evidence>
<dbReference type="InterPro" id="IPR001789">
    <property type="entry name" value="Sig_transdc_resp-reg_receiver"/>
</dbReference>
<dbReference type="GO" id="GO:0005524">
    <property type="term" value="F:ATP binding"/>
    <property type="evidence" value="ECO:0007669"/>
    <property type="project" value="UniProtKB-KW"/>
</dbReference>
<feature type="domain" description="Response regulatory" evidence="11">
    <location>
        <begin position="467"/>
        <end position="586"/>
    </location>
</feature>
<dbReference type="Proteomes" id="UP000225972">
    <property type="component" value="Unassembled WGS sequence"/>
</dbReference>
<evidence type="ECO:0000256" key="8">
    <source>
        <dbReference type="ARBA" id="ARBA00023012"/>
    </source>
</evidence>
<keyword evidence="3 9" id="KW-0597">Phosphoprotein</keyword>
<dbReference type="InterPro" id="IPR004358">
    <property type="entry name" value="Sig_transdc_His_kin-like_C"/>
</dbReference>
<keyword evidence="7" id="KW-0067">ATP-binding</keyword>
<feature type="modified residue" description="4-aspartylphosphate" evidence="9">
    <location>
        <position position="516"/>
    </location>
</feature>
<dbReference type="PROSITE" id="PS50110">
    <property type="entry name" value="RESPONSE_REGULATORY"/>
    <property type="match status" value="1"/>
</dbReference>
<dbReference type="PRINTS" id="PR00344">
    <property type="entry name" value="BCTRLSENSOR"/>
</dbReference>
<evidence type="ECO:0000256" key="7">
    <source>
        <dbReference type="ARBA" id="ARBA00022840"/>
    </source>
</evidence>
<dbReference type="RefSeq" id="WP_099248239.1">
    <property type="nucleotide sequence ID" value="NZ_FXXP01000003.1"/>
</dbReference>
<dbReference type="AlphaFoldDB" id="A0A238JHM9"/>
<protein>
    <recommendedName>
        <fullName evidence="2">histidine kinase</fullName>
        <ecNumber evidence="2">2.7.13.3</ecNumber>
    </recommendedName>
</protein>
<evidence type="ECO:0000256" key="6">
    <source>
        <dbReference type="ARBA" id="ARBA00022777"/>
    </source>
</evidence>
<dbReference type="SUPFAM" id="SSF47384">
    <property type="entry name" value="Homodimeric domain of signal transducing histidine kinase"/>
    <property type="match status" value="1"/>
</dbReference>
<dbReference type="GO" id="GO:0000155">
    <property type="term" value="F:phosphorelay sensor kinase activity"/>
    <property type="evidence" value="ECO:0007669"/>
    <property type="project" value="InterPro"/>
</dbReference>
<dbReference type="SUPFAM" id="SSF55874">
    <property type="entry name" value="ATPase domain of HSP90 chaperone/DNA topoisomerase II/histidine kinase"/>
    <property type="match status" value="1"/>
</dbReference>
<proteinExistence type="predicted"/>
<accession>A0A238JHM9</accession>
<dbReference type="OrthoDB" id="9764438at2"/>
<dbReference type="InterPro" id="IPR036097">
    <property type="entry name" value="HisK_dim/P_sf"/>
</dbReference>
<evidence type="ECO:0000259" key="10">
    <source>
        <dbReference type="PROSITE" id="PS50109"/>
    </source>
</evidence>
<dbReference type="SUPFAM" id="SSF52172">
    <property type="entry name" value="CheY-like"/>
    <property type="match status" value="1"/>
</dbReference>
<evidence type="ECO:0000256" key="4">
    <source>
        <dbReference type="ARBA" id="ARBA00022679"/>
    </source>
</evidence>
<evidence type="ECO:0000256" key="9">
    <source>
        <dbReference type="PROSITE-ProRule" id="PRU00169"/>
    </source>
</evidence>
<reference evidence="13" key="1">
    <citation type="submission" date="2017-05" db="EMBL/GenBank/DDBJ databases">
        <authorList>
            <person name="Rodrigo-Torres L."/>
            <person name="Arahal R. D."/>
            <person name="Lucena T."/>
        </authorList>
    </citation>
    <scope>NUCLEOTIDE SEQUENCE [LARGE SCALE GENOMIC DNA]</scope>
    <source>
        <strain evidence="13">CECT 8649</strain>
    </source>
</reference>
<dbReference type="FunFam" id="1.10.287.130:FF:000002">
    <property type="entry name" value="Two-component osmosensing histidine kinase"/>
    <property type="match status" value="1"/>
</dbReference>
<dbReference type="InterPro" id="IPR011006">
    <property type="entry name" value="CheY-like_superfamily"/>
</dbReference>
<dbReference type="InterPro" id="IPR003661">
    <property type="entry name" value="HisK_dim/P_dom"/>
</dbReference>
<feature type="domain" description="Histidine kinase" evidence="10">
    <location>
        <begin position="226"/>
        <end position="444"/>
    </location>
</feature>
<dbReference type="Pfam" id="PF00072">
    <property type="entry name" value="Response_reg"/>
    <property type="match status" value="1"/>
</dbReference>
<evidence type="ECO:0000256" key="5">
    <source>
        <dbReference type="ARBA" id="ARBA00022741"/>
    </source>
</evidence>
<dbReference type="PANTHER" id="PTHR45339:SF1">
    <property type="entry name" value="HYBRID SIGNAL TRANSDUCTION HISTIDINE KINASE J"/>
    <property type="match status" value="1"/>
</dbReference>
<dbReference type="InterPro" id="IPR003594">
    <property type="entry name" value="HATPase_dom"/>
</dbReference>
<comment type="catalytic activity">
    <reaction evidence="1">
        <text>ATP + protein L-histidine = ADP + protein N-phospho-L-histidine.</text>
        <dbReference type="EC" id="2.7.13.3"/>
    </reaction>
</comment>
<dbReference type="PROSITE" id="PS50109">
    <property type="entry name" value="HIS_KIN"/>
    <property type="match status" value="1"/>
</dbReference>
<keyword evidence="13" id="KW-1185">Reference proteome</keyword>
<dbReference type="SMART" id="SM00388">
    <property type="entry name" value="HisKA"/>
    <property type="match status" value="1"/>
</dbReference>
<keyword evidence="8" id="KW-0902">Two-component regulatory system</keyword>
<keyword evidence="6" id="KW-0418">Kinase</keyword>
<dbReference type="PANTHER" id="PTHR45339">
    <property type="entry name" value="HYBRID SIGNAL TRANSDUCTION HISTIDINE KINASE J"/>
    <property type="match status" value="1"/>
</dbReference>
<dbReference type="Pfam" id="PF00512">
    <property type="entry name" value="HisKA"/>
    <property type="match status" value="1"/>
</dbReference>
<evidence type="ECO:0000313" key="13">
    <source>
        <dbReference type="Proteomes" id="UP000225972"/>
    </source>
</evidence>
<dbReference type="CDD" id="cd16922">
    <property type="entry name" value="HATPase_EvgS-ArcB-TorS-like"/>
    <property type="match status" value="1"/>
</dbReference>
<keyword evidence="5" id="KW-0547">Nucleotide-binding</keyword>